<feature type="transmembrane region" description="Helical" evidence="8">
    <location>
        <begin position="195"/>
        <end position="222"/>
    </location>
</feature>
<dbReference type="PANTHER" id="PTHR19229">
    <property type="entry name" value="ATP-BINDING CASSETTE TRANSPORTER SUBFAMILY A ABCA"/>
    <property type="match status" value="1"/>
</dbReference>
<reference evidence="10" key="1">
    <citation type="journal article" date="2023" name="PLoS Negl. Trop. Dis.">
        <title>A genome sequence for Biomphalaria pfeifferi, the major vector snail for the human-infecting parasite Schistosoma mansoni.</title>
        <authorList>
            <person name="Bu L."/>
            <person name="Lu L."/>
            <person name="Laidemitt M.R."/>
            <person name="Zhang S.M."/>
            <person name="Mutuku M."/>
            <person name="Mkoji G."/>
            <person name="Steinauer M."/>
            <person name="Loker E.S."/>
        </authorList>
    </citation>
    <scope>NUCLEOTIDE SEQUENCE</scope>
    <source>
        <strain evidence="10">KasaAsao</strain>
    </source>
</reference>
<dbReference type="GO" id="GO:0016887">
    <property type="term" value="F:ATP hydrolysis activity"/>
    <property type="evidence" value="ECO:0007669"/>
    <property type="project" value="InterPro"/>
</dbReference>
<keyword evidence="3" id="KW-0547">Nucleotide-binding</keyword>
<dbReference type="SMART" id="SM00382">
    <property type="entry name" value="AAA"/>
    <property type="match status" value="2"/>
</dbReference>
<dbReference type="GO" id="GO:0140359">
    <property type="term" value="F:ABC-type transporter activity"/>
    <property type="evidence" value="ECO:0007669"/>
    <property type="project" value="InterPro"/>
</dbReference>
<feature type="region of interest" description="Disordered" evidence="7">
    <location>
        <begin position="1225"/>
        <end position="1261"/>
    </location>
</feature>
<dbReference type="InterPro" id="IPR026082">
    <property type="entry name" value="ABCA"/>
</dbReference>
<keyword evidence="11" id="KW-1185">Reference proteome</keyword>
<evidence type="ECO:0000256" key="7">
    <source>
        <dbReference type="SAM" id="MobiDB-lite"/>
    </source>
</evidence>
<dbReference type="CDD" id="cd03263">
    <property type="entry name" value="ABC_subfamily_A"/>
    <property type="match status" value="1"/>
</dbReference>
<evidence type="ECO:0000256" key="6">
    <source>
        <dbReference type="ARBA" id="ARBA00023136"/>
    </source>
</evidence>
<dbReference type="GO" id="GO:0005524">
    <property type="term" value="F:ATP binding"/>
    <property type="evidence" value="ECO:0007669"/>
    <property type="project" value="UniProtKB-KW"/>
</dbReference>
<feature type="domain" description="ABC transporter" evidence="9">
    <location>
        <begin position="1264"/>
        <end position="1498"/>
    </location>
</feature>
<dbReference type="PROSITE" id="PS50893">
    <property type="entry name" value="ABC_TRANSPORTER_2"/>
    <property type="match status" value="2"/>
</dbReference>
<feature type="domain" description="ABC transporter" evidence="9">
    <location>
        <begin position="472"/>
        <end position="701"/>
    </location>
</feature>
<dbReference type="Pfam" id="PF12698">
    <property type="entry name" value="ABC2_membrane_3"/>
    <property type="match status" value="2"/>
</dbReference>
<evidence type="ECO:0000256" key="4">
    <source>
        <dbReference type="ARBA" id="ARBA00022840"/>
    </source>
</evidence>
<evidence type="ECO:0000256" key="1">
    <source>
        <dbReference type="ARBA" id="ARBA00004141"/>
    </source>
</evidence>
<dbReference type="GO" id="GO:0005319">
    <property type="term" value="F:lipid transporter activity"/>
    <property type="evidence" value="ECO:0007669"/>
    <property type="project" value="TreeGrafter"/>
</dbReference>
<feature type="transmembrane region" description="Helical" evidence="8">
    <location>
        <begin position="333"/>
        <end position="353"/>
    </location>
</feature>
<protein>
    <submittedName>
        <fullName evidence="10">ATP-binding cassette sub-family A member 3</fullName>
    </submittedName>
</protein>
<feature type="compositionally biased region" description="Low complexity" evidence="7">
    <location>
        <begin position="1233"/>
        <end position="1247"/>
    </location>
</feature>
<dbReference type="InterPro" id="IPR017871">
    <property type="entry name" value="ABC_transporter-like_CS"/>
</dbReference>
<keyword evidence="6 8" id="KW-0472">Membrane</keyword>
<organism evidence="10 11">
    <name type="scientific">Biomphalaria pfeifferi</name>
    <name type="common">Bloodfluke planorb</name>
    <name type="synonym">Freshwater snail</name>
    <dbReference type="NCBI Taxonomy" id="112525"/>
    <lineage>
        <taxon>Eukaryota</taxon>
        <taxon>Metazoa</taxon>
        <taxon>Spiralia</taxon>
        <taxon>Lophotrochozoa</taxon>
        <taxon>Mollusca</taxon>
        <taxon>Gastropoda</taxon>
        <taxon>Heterobranchia</taxon>
        <taxon>Euthyneura</taxon>
        <taxon>Panpulmonata</taxon>
        <taxon>Hygrophila</taxon>
        <taxon>Lymnaeoidea</taxon>
        <taxon>Planorbidae</taxon>
        <taxon>Biomphalaria</taxon>
    </lineage>
</organism>
<name>A0AAD8F073_BIOPF</name>
<evidence type="ECO:0000256" key="3">
    <source>
        <dbReference type="ARBA" id="ARBA00022741"/>
    </source>
</evidence>
<keyword evidence="2 8" id="KW-0812">Transmembrane</keyword>
<keyword evidence="5 8" id="KW-1133">Transmembrane helix</keyword>
<dbReference type="Proteomes" id="UP001233172">
    <property type="component" value="Unassembled WGS sequence"/>
</dbReference>
<comment type="subcellular location">
    <subcellularLocation>
        <location evidence="1">Membrane</location>
        <topology evidence="1">Multi-pass membrane protein</topology>
    </subcellularLocation>
</comment>
<feature type="transmembrane region" description="Helical" evidence="8">
    <location>
        <begin position="1076"/>
        <end position="1097"/>
    </location>
</feature>
<keyword evidence="4 10" id="KW-0067">ATP-binding</keyword>
<evidence type="ECO:0000256" key="2">
    <source>
        <dbReference type="ARBA" id="ARBA00022692"/>
    </source>
</evidence>
<evidence type="ECO:0000313" key="11">
    <source>
        <dbReference type="Proteomes" id="UP001233172"/>
    </source>
</evidence>
<dbReference type="EMBL" id="JASAOG010000183">
    <property type="protein sequence ID" value="KAK0045244.1"/>
    <property type="molecule type" value="Genomic_DNA"/>
</dbReference>
<feature type="transmembrane region" description="Helical" evidence="8">
    <location>
        <begin position="374"/>
        <end position="399"/>
    </location>
</feature>
<dbReference type="SUPFAM" id="SSF52540">
    <property type="entry name" value="P-loop containing nucleoside triphosphate hydrolases"/>
    <property type="match status" value="2"/>
</dbReference>
<sequence>MTQQFCALLYRCFLIRVRYWELSVTEIGVPFLFLAIFSHEYLESSSSIYEVGYQYDEHFYSYHPPKEDNLYYFPNSSAARRLMNQNVEEIAQPMYAYKSLKEIDSDYIVILDLQDPQVMPKHLNFRVVTKRSYSSFKTFDIAVDRLGPSVLYVQYAVTKLFINYWWKQGSGSSSDFVDIKFEVFPMPNHIYLWKLVWRVYVLGWVITLIFLGTACLTVQLVVQEKENKEKEAMQLMGMSTFNYWLSWFVANLTFGLINCIVFVLIFFWNGVETSEVKLLLAVSLVYLANTITFAFMVSCFISKASHAVVVSSVLFVLTRLVAPIFEDILVSKFMAHIVGCIFYQTGIQLFYILMAFQIEESEFDTRYFWPFYQILHQFTLVDVVAMLLSNTMFNLFVVWCMETGLGDEAYLCLQSVLRVILNHIPESRFKSWSENVFDLKSQPALFLQAGFRFPKQSAYMFEVPTAGMESEIEIRSLIKVFNGRVCVSIADLEVYKEQITVLLGDQGSGKTTLFNLMAGILTPTRGYVHVRNICVTRKPLEARENMGLCRQNDVLFDQLTCREHIALYCNLKERYTAVSKKAAYGMLFELGLVDKTGILVGTLSPGERRKLSVACAFVADSKIVLLDEPSYGLDHCSCYDLWLFLKKRRHGRTIFMTSRNLEEADGVGDRIMIMSKGCIKCCGSPDFLRKPYGSCYKLTVVKYGHCDVQATVNLIRKIVPSAWYMKQSETELIFLLPEADIHRFSRLLVQLQAENNRLNVIQARIVIASLEEIIQSIVNETTQQRIPNNHCADILLPWVQSQSQATFKNEPLPGDFPAHEGLSRLEKSRAVHSANEGRISVEVFIHLHSTPVKDARTMNITPGTLPPNLLVPIFVYLYSRNPIKQKFVEIIKNYGVPFQFDFTEVLDDSIQSFAKYTLIEWPVKWSFEDFKRHVHFSLVSTEDDDLTIKLYYSRSTFHGDAIGMQLLMSAWVKQMLGEDFSIQSAIQLHPNHQSVGYEYLNSGTAYMMAVAMAMVPLPFAYNIVSEKKSGVKKLQYINGLSPLVYWLGHFIFDVALYLLMMMPTLVVLLFSGITNIHLIMLFKAVMAFGFFFFPHIYVLQFIFKRPATAVYFLLMANVFFGVLIGMVLDYTMELGNFGDHYIIRLISETATPNYSLCVLLGLVLDNDSYKQDVELYMNYYWTSNTRRLCIAWSIVASLELKIFRVLRYVIVFCFEKITDDKEGNLQEDDDVSPEWSKNESSSTSSVQKKSEGKGPQKPTDQHAVSLAKLRRNFYCNFRLVNALRNTNLMLDVNNGLGLIGPAGSGKSVILKVLAGELEISSGDVYVYGQSLKTDIFTEESITSYCPQKDALCDFMTAKEMFSHHAKLRGLPQEQITSFVENLIDLMDLRLRENDRIGQFGCDLKRAVSVGLALIGHPKLFLLDNATVGLSREARDNVLRVLRQIKAKSGTLVMSTASNTELEALCNQLVVLLEGRIVHLGSPHQLLSKYGSGHFATLFAKSHEAMEYFLLDSAAKFMLKTFKSKIFLKNKSFVVLHIPEHVPMFYLYETLEKIRLRNNITRYTVSEVTLDKILIMLVKKER</sequence>
<evidence type="ECO:0000256" key="5">
    <source>
        <dbReference type="ARBA" id="ARBA00022989"/>
    </source>
</evidence>
<comment type="caution">
    <text evidence="10">The sequence shown here is derived from an EMBL/GenBank/DDBJ whole genome shotgun (WGS) entry which is preliminary data.</text>
</comment>
<feature type="transmembrane region" description="Helical" evidence="8">
    <location>
        <begin position="1109"/>
        <end position="1128"/>
    </location>
</feature>
<dbReference type="PROSITE" id="PS00211">
    <property type="entry name" value="ABC_TRANSPORTER_1"/>
    <property type="match status" value="1"/>
</dbReference>
<dbReference type="InterPro" id="IPR003593">
    <property type="entry name" value="AAA+_ATPase"/>
</dbReference>
<dbReference type="InterPro" id="IPR003439">
    <property type="entry name" value="ABC_transporter-like_ATP-bd"/>
</dbReference>
<dbReference type="Pfam" id="PF00005">
    <property type="entry name" value="ABC_tran"/>
    <property type="match status" value="2"/>
</dbReference>
<feature type="transmembrane region" description="Helical" evidence="8">
    <location>
        <begin position="278"/>
        <end position="297"/>
    </location>
</feature>
<dbReference type="InterPro" id="IPR027417">
    <property type="entry name" value="P-loop_NTPase"/>
</dbReference>
<evidence type="ECO:0000259" key="9">
    <source>
        <dbReference type="PROSITE" id="PS50893"/>
    </source>
</evidence>
<accession>A0AAD8F073</accession>
<feature type="transmembrane region" description="Helical" evidence="8">
    <location>
        <begin position="243"/>
        <end position="266"/>
    </location>
</feature>
<evidence type="ECO:0000256" key="8">
    <source>
        <dbReference type="SAM" id="Phobius"/>
    </source>
</evidence>
<evidence type="ECO:0000313" key="10">
    <source>
        <dbReference type="EMBL" id="KAK0045244.1"/>
    </source>
</evidence>
<dbReference type="GO" id="GO:0016020">
    <property type="term" value="C:membrane"/>
    <property type="evidence" value="ECO:0007669"/>
    <property type="project" value="UniProtKB-SubCell"/>
</dbReference>
<proteinExistence type="predicted"/>
<feature type="transmembrane region" description="Helical" evidence="8">
    <location>
        <begin position="1044"/>
        <end position="1070"/>
    </location>
</feature>
<reference evidence="10" key="2">
    <citation type="submission" date="2023-04" db="EMBL/GenBank/DDBJ databases">
        <authorList>
            <person name="Bu L."/>
            <person name="Lu L."/>
            <person name="Laidemitt M.R."/>
            <person name="Zhang S.M."/>
            <person name="Mutuku M."/>
            <person name="Mkoji G."/>
            <person name="Steinauer M."/>
            <person name="Loker E.S."/>
        </authorList>
    </citation>
    <scope>NUCLEOTIDE SEQUENCE</scope>
    <source>
        <strain evidence="10">KasaAsao</strain>
        <tissue evidence="10">Whole Snail</tissue>
    </source>
</reference>
<dbReference type="InterPro" id="IPR013525">
    <property type="entry name" value="ABC2_TM"/>
</dbReference>
<dbReference type="PANTHER" id="PTHR19229:SF250">
    <property type="entry name" value="ABC TRANSPORTER DOMAIN-CONTAINING PROTEIN-RELATED"/>
    <property type="match status" value="1"/>
</dbReference>
<gene>
    <name evidence="10" type="ORF">Bpfe_025253</name>
</gene>
<feature type="transmembrane region" description="Helical" evidence="8">
    <location>
        <begin position="1005"/>
        <end position="1024"/>
    </location>
</feature>
<feature type="transmembrane region" description="Helical" evidence="8">
    <location>
        <begin position="304"/>
        <end position="321"/>
    </location>
</feature>
<dbReference type="Gene3D" id="3.40.50.300">
    <property type="entry name" value="P-loop containing nucleotide triphosphate hydrolases"/>
    <property type="match status" value="2"/>
</dbReference>